<dbReference type="PANTHER" id="PTHR30349:SF64">
    <property type="entry name" value="PROPHAGE INTEGRASE INTD-RELATED"/>
    <property type="match status" value="1"/>
</dbReference>
<dbReference type="RefSeq" id="WP_163476776.1">
    <property type="nucleotide sequence ID" value="NZ_JAAGWE010000018.1"/>
</dbReference>
<name>A0A6P0GH64_9ACTN</name>
<protein>
    <submittedName>
        <fullName evidence="8">Site-specific integrase</fullName>
    </submittedName>
</protein>
<evidence type="ECO:0000256" key="5">
    <source>
        <dbReference type="SAM" id="MobiDB-lite"/>
    </source>
</evidence>
<dbReference type="InterPro" id="IPR010998">
    <property type="entry name" value="Integrase_recombinase_N"/>
</dbReference>
<dbReference type="Proteomes" id="UP000471126">
    <property type="component" value="Unassembled WGS sequence"/>
</dbReference>
<dbReference type="InterPro" id="IPR013762">
    <property type="entry name" value="Integrase-like_cat_sf"/>
</dbReference>
<gene>
    <name evidence="8" type="ORF">GCU54_11455</name>
    <name evidence="9" type="ORF">GCU54_20480</name>
</gene>
<evidence type="ECO:0000259" key="6">
    <source>
        <dbReference type="PROSITE" id="PS51898"/>
    </source>
</evidence>
<proteinExistence type="inferred from homology"/>
<evidence type="ECO:0000256" key="3">
    <source>
        <dbReference type="ARBA" id="ARBA00023172"/>
    </source>
</evidence>
<dbReference type="InterPro" id="IPR011010">
    <property type="entry name" value="DNA_brk_join_enz"/>
</dbReference>
<accession>A0A6P0GH64</accession>
<dbReference type="EMBL" id="JAAGWE010000018">
    <property type="protein sequence ID" value="NEM06628.1"/>
    <property type="molecule type" value="Genomic_DNA"/>
</dbReference>
<feature type="compositionally biased region" description="Basic and acidic residues" evidence="5">
    <location>
        <begin position="1"/>
        <end position="23"/>
    </location>
</feature>
<dbReference type="Pfam" id="PF00589">
    <property type="entry name" value="Phage_integrase"/>
    <property type="match status" value="1"/>
</dbReference>
<dbReference type="Gene3D" id="1.10.150.130">
    <property type="match status" value="1"/>
</dbReference>
<dbReference type="PROSITE" id="PS51898">
    <property type="entry name" value="TYR_RECOMBINASE"/>
    <property type="match status" value="1"/>
</dbReference>
<dbReference type="InterPro" id="IPR050090">
    <property type="entry name" value="Tyrosine_recombinase_XerCD"/>
</dbReference>
<feature type="domain" description="Core-binding (CB)" evidence="7">
    <location>
        <begin position="58"/>
        <end position="138"/>
    </location>
</feature>
<evidence type="ECO:0000259" key="7">
    <source>
        <dbReference type="PROSITE" id="PS51900"/>
    </source>
</evidence>
<evidence type="ECO:0000313" key="9">
    <source>
        <dbReference type="EMBL" id="NEM08352.1"/>
    </source>
</evidence>
<dbReference type="GO" id="GO:0015074">
    <property type="term" value="P:DNA integration"/>
    <property type="evidence" value="ECO:0007669"/>
    <property type="project" value="InterPro"/>
</dbReference>
<evidence type="ECO:0000256" key="2">
    <source>
        <dbReference type="ARBA" id="ARBA00023125"/>
    </source>
</evidence>
<evidence type="ECO:0000313" key="8">
    <source>
        <dbReference type="EMBL" id="NEM06628.1"/>
    </source>
</evidence>
<reference evidence="8 10" key="1">
    <citation type="submission" date="2019-12" db="EMBL/GenBank/DDBJ databases">
        <title>WGS of CPCC 203550 I12A-02606.</title>
        <authorList>
            <person name="Jiang Z."/>
        </authorList>
    </citation>
    <scope>NUCLEOTIDE SEQUENCE [LARGE SCALE GENOMIC DNA]</scope>
    <source>
        <strain evidence="8 10">I12A-02606</strain>
    </source>
</reference>
<keyword evidence="2 4" id="KW-0238">DNA-binding</keyword>
<comment type="similarity">
    <text evidence="1">Belongs to the 'phage' integrase family.</text>
</comment>
<dbReference type="InterPro" id="IPR002104">
    <property type="entry name" value="Integrase_catalytic"/>
</dbReference>
<dbReference type="GO" id="GO:0003677">
    <property type="term" value="F:DNA binding"/>
    <property type="evidence" value="ECO:0007669"/>
    <property type="project" value="UniProtKB-UniRule"/>
</dbReference>
<organism evidence="8 10">
    <name type="scientific">Geodermatophilus normandii</name>
    <dbReference type="NCBI Taxonomy" id="1137989"/>
    <lineage>
        <taxon>Bacteria</taxon>
        <taxon>Bacillati</taxon>
        <taxon>Actinomycetota</taxon>
        <taxon>Actinomycetes</taxon>
        <taxon>Geodermatophilales</taxon>
        <taxon>Geodermatophilaceae</taxon>
        <taxon>Geodermatophilus</taxon>
    </lineage>
</organism>
<feature type="domain" description="Tyr recombinase" evidence="6">
    <location>
        <begin position="159"/>
        <end position="338"/>
    </location>
</feature>
<dbReference type="Gene3D" id="1.10.443.10">
    <property type="entry name" value="Intergrase catalytic core"/>
    <property type="match status" value="1"/>
</dbReference>
<feature type="region of interest" description="Disordered" evidence="5">
    <location>
        <begin position="1"/>
        <end position="28"/>
    </location>
</feature>
<dbReference type="EMBL" id="JAAGWE010000038">
    <property type="protein sequence ID" value="NEM08352.1"/>
    <property type="molecule type" value="Genomic_DNA"/>
</dbReference>
<keyword evidence="3" id="KW-0233">DNA recombination</keyword>
<evidence type="ECO:0000256" key="1">
    <source>
        <dbReference type="ARBA" id="ARBA00008857"/>
    </source>
</evidence>
<dbReference type="CDD" id="cd01189">
    <property type="entry name" value="INT_ICEBs1_C_like"/>
    <property type="match status" value="1"/>
</dbReference>
<dbReference type="AlphaFoldDB" id="A0A6P0GH64"/>
<dbReference type="PROSITE" id="PS51900">
    <property type="entry name" value="CB"/>
    <property type="match status" value="1"/>
</dbReference>
<evidence type="ECO:0000313" key="10">
    <source>
        <dbReference type="Proteomes" id="UP000471126"/>
    </source>
</evidence>
<comment type="caution">
    <text evidence="8">The sequence shown here is derived from an EMBL/GenBank/DDBJ whole genome shotgun (WGS) entry which is preliminary data.</text>
</comment>
<dbReference type="SUPFAM" id="SSF56349">
    <property type="entry name" value="DNA breaking-rejoining enzymes"/>
    <property type="match status" value="1"/>
</dbReference>
<evidence type="ECO:0000256" key="4">
    <source>
        <dbReference type="PROSITE-ProRule" id="PRU01248"/>
    </source>
</evidence>
<dbReference type="PANTHER" id="PTHR30349">
    <property type="entry name" value="PHAGE INTEGRASE-RELATED"/>
    <property type="match status" value="1"/>
</dbReference>
<dbReference type="InterPro" id="IPR044068">
    <property type="entry name" value="CB"/>
</dbReference>
<dbReference type="GO" id="GO:0006310">
    <property type="term" value="P:DNA recombination"/>
    <property type="evidence" value="ECO:0007669"/>
    <property type="project" value="UniProtKB-KW"/>
</dbReference>
<sequence>MASIARRPDGSYRPRFRDATGKEHARHFKRKADAQRWLDEQTAALVGGTWADPKAVKVTVGEWCDTWLAGYGTRRPRTVRQAEVHLTQIKAHFGGRRLAAVRPSDVRPWTAKLKNDGLAPSYVYALHNRLSQVMSDAVHDGILVRSPCSRRTSPGAGKPRPFVATTAQVWALHDAVPAHLRPAVLLGAFVGLRTAEAVGLRVSDVDFMRGVVRPVQQGPGEELKTETSRTPLPIPQELALELSAAVARWGGDYSVTNGLGRQTSTWAVERAIRAARRKVAGLPEDFRFHDLRHYLASLLIASGLDVKVVQHRLRHGSAMTTLDTYGHLWPDSNESARAAVGAVLAARADSLRTTAADQR</sequence>